<keyword evidence="2" id="KW-1185">Reference proteome</keyword>
<protein>
    <submittedName>
        <fullName evidence="1">Uncharacterized protein</fullName>
    </submittedName>
</protein>
<comment type="caution">
    <text evidence="1">The sequence shown here is derived from an EMBL/GenBank/DDBJ whole genome shotgun (WGS) entry which is preliminary data.</text>
</comment>
<dbReference type="Proteomes" id="UP001054945">
    <property type="component" value="Unassembled WGS sequence"/>
</dbReference>
<sequence>MASREKGRYHSSCNISCQMRSRRGRRDCPFSAEVPLAEEAIGEESPWPVGVALIRRNLWRPSLNQEASFHLSSSSTLASNSQSQIQYGAIQKEMSQGTEEPL</sequence>
<evidence type="ECO:0000313" key="2">
    <source>
        <dbReference type="Proteomes" id="UP001054945"/>
    </source>
</evidence>
<gene>
    <name evidence="1" type="ORF">CEXT_517851</name>
</gene>
<proteinExistence type="predicted"/>
<reference evidence="1 2" key="1">
    <citation type="submission" date="2021-06" db="EMBL/GenBank/DDBJ databases">
        <title>Caerostris extrusa draft genome.</title>
        <authorList>
            <person name="Kono N."/>
            <person name="Arakawa K."/>
        </authorList>
    </citation>
    <scope>NUCLEOTIDE SEQUENCE [LARGE SCALE GENOMIC DNA]</scope>
</reference>
<dbReference type="EMBL" id="BPLR01009526">
    <property type="protein sequence ID" value="GIY32596.1"/>
    <property type="molecule type" value="Genomic_DNA"/>
</dbReference>
<organism evidence="1 2">
    <name type="scientific">Caerostris extrusa</name>
    <name type="common">Bark spider</name>
    <name type="synonym">Caerostris bankana</name>
    <dbReference type="NCBI Taxonomy" id="172846"/>
    <lineage>
        <taxon>Eukaryota</taxon>
        <taxon>Metazoa</taxon>
        <taxon>Ecdysozoa</taxon>
        <taxon>Arthropoda</taxon>
        <taxon>Chelicerata</taxon>
        <taxon>Arachnida</taxon>
        <taxon>Araneae</taxon>
        <taxon>Araneomorphae</taxon>
        <taxon>Entelegynae</taxon>
        <taxon>Araneoidea</taxon>
        <taxon>Araneidae</taxon>
        <taxon>Caerostris</taxon>
    </lineage>
</organism>
<dbReference type="AlphaFoldDB" id="A0AAV4SHC2"/>
<evidence type="ECO:0000313" key="1">
    <source>
        <dbReference type="EMBL" id="GIY32596.1"/>
    </source>
</evidence>
<accession>A0AAV4SHC2</accession>
<name>A0AAV4SHC2_CAEEX</name>